<evidence type="ECO:0000256" key="5">
    <source>
        <dbReference type="ARBA" id="ARBA00023002"/>
    </source>
</evidence>
<protein>
    <submittedName>
        <fullName evidence="10">NADH oxidase</fullName>
    </submittedName>
</protein>
<keyword evidence="7" id="KW-0676">Redox-active center</keyword>
<comment type="similarity">
    <text evidence="2">Belongs to the class-III pyridine nucleotide-disulfide oxidoreductase family.</text>
</comment>
<feature type="domain" description="Pyridine nucleotide-disulphide oxidoreductase dimerisation" evidence="8">
    <location>
        <begin position="330"/>
        <end position="425"/>
    </location>
</feature>
<dbReference type="InterPro" id="IPR016156">
    <property type="entry name" value="FAD/NAD-linked_Rdtase_dimer_sf"/>
</dbReference>
<evidence type="ECO:0000313" key="11">
    <source>
        <dbReference type="Proteomes" id="UP000414364"/>
    </source>
</evidence>
<dbReference type="InterPro" id="IPR036188">
    <property type="entry name" value="FAD/NAD-bd_sf"/>
</dbReference>
<dbReference type="Pfam" id="PF07992">
    <property type="entry name" value="Pyr_redox_2"/>
    <property type="match status" value="1"/>
</dbReference>
<evidence type="ECO:0000256" key="2">
    <source>
        <dbReference type="ARBA" id="ARBA00009130"/>
    </source>
</evidence>
<evidence type="ECO:0000259" key="8">
    <source>
        <dbReference type="Pfam" id="PF02852"/>
    </source>
</evidence>
<accession>A0A5P0ZNW8</accession>
<dbReference type="PRINTS" id="PR00368">
    <property type="entry name" value="FADPNR"/>
</dbReference>
<dbReference type="PANTHER" id="PTHR43429">
    <property type="entry name" value="PYRIDINE NUCLEOTIDE-DISULFIDE OXIDOREDUCTASE DOMAIN-CONTAINING"/>
    <property type="match status" value="1"/>
</dbReference>
<dbReference type="RefSeq" id="WP_337692535.1">
    <property type="nucleotide sequence ID" value="NZ_VDFP01000009.1"/>
</dbReference>
<comment type="caution">
    <text evidence="10">The sequence shown here is derived from an EMBL/GenBank/DDBJ whole genome shotgun (WGS) entry which is preliminary data.</text>
</comment>
<keyword evidence="6" id="KW-0558">Oxidation</keyword>
<reference evidence="10 11" key="1">
    <citation type="journal article" date="2019" name="Syst. Appl. Microbiol.">
        <title>Polyphasic characterization of two novel Lactobacillus spp. isolated from blown salami packages: Description of Lactobacillus halodurans sp. nov. and Lactobacillus salsicarnum sp. nov.</title>
        <authorList>
            <person name="Schuster J.A."/>
            <person name="Klingl A."/>
            <person name="Vogel R.F."/>
            <person name="Ehrmann M.A."/>
        </authorList>
    </citation>
    <scope>NUCLEOTIDE SEQUENCE [LARGE SCALE GENOMIC DNA]</scope>
    <source>
        <strain evidence="10 11">TMW 1.2172</strain>
    </source>
</reference>
<dbReference type="AlphaFoldDB" id="A0A5P0ZNW8"/>
<feature type="domain" description="FAD/NAD(P)-binding" evidence="9">
    <location>
        <begin position="1"/>
        <end position="304"/>
    </location>
</feature>
<dbReference type="SUPFAM" id="SSF55424">
    <property type="entry name" value="FAD/NAD-linked reductases, dimerisation (C-terminal) domain"/>
    <property type="match status" value="1"/>
</dbReference>
<evidence type="ECO:0000256" key="1">
    <source>
        <dbReference type="ARBA" id="ARBA00001974"/>
    </source>
</evidence>
<dbReference type="GO" id="GO:0016491">
    <property type="term" value="F:oxidoreductase activity"/>
    <property type="evidence" value="ECO:0007669"/>
    <property type="project" value="UniProtKB-KW"/>
</dbReference>
<evidence type="ECO:0000256" key="3">
    <source>
        <dbReference type="ARBA" id="ARBA00022630"/>
    </source>
</evidence>
<dbReference type="EMBL" id="VDFP01000009">
    <property type="protein sequence ID" value="MQS75933.1"/>
    <property type="molecule type" value="Genomic_DNA"/>
</dbReference>
<evidence type="ECO:0000259" key="9">
    <source>
        <dbReference type="Pfam" id="PF07992"/>
    </source>
</evidence>
<dbReference type="InterPro" id="IPR050260">
    <property type="entry name" value="FAD-bd_OxRdtase"/>
</dbReference>
<dbReference type="InterPro" id="IPR004099">
    <property type="entry name" value="Pyr_nucl-diS_OxRdtase_dimer"/>
</dbReference>
<dbReference type="Pfam" id="PF02852">
    <property type="entry name" value="Pyr_redox_dim"/>
    <property type="match status" value="1"/>
</dbReference>
<evidence type="ECO:0000313" key="10">
    <source>
        <dbReference type="EMBL" id="MQS75933.1"/>
    </source>
</evidence>
<keyword evidence="3" id="KW-0285">Flavoprotein</keyword>
<evidence type="ECO:0000256" key="4">
    <source>
        <dbReference type="ARBA" id="ARBA00022827"/>
    </source>
</evidence>
<dbReference type="Gene3D" id="3.30.390.30">
    <property type="match status" value="1"/>
</dbReference>
<evidence type="ECO:0000256" key="6">
    <source>
        <dbReference type="ARBA" id="ARBA00023097"/>
    </source>
</evidence>
<evidence type="ECO:0000256" key="7">
    <source>
        <dbReference type="ARBA" id="ARBA00023284"/>
    </source>
</evidence>
<dbReference type="PANTHER" id="PTHR43429:SF1">
    <property type="entry name" value="NAD(P)H SULFUR OXIDOREDUCTASE (COA-DEPENDENT)"/>
    <property type="match status" value="1"/>
</dbReference>
<sequence>MKVIVVGCTHAGTAAVEQILEKHPETDVTVYEREDNIAFLSCGIALYLGRIVNHLEDMFYADPTTLEGYGAKVNMKHNVLKIDSKNKKIVVQNLKTEEIFEDTYDKLIMTTGSEVGIPPIGGMDNKRVLLCKSYEQAKKIYESALNYPSIAIVGAGYVGVELAESYANTVHDVTLIQSRDQILNNYVDKPLSDTIINKLKEHNVKVQLGERVSEIVDGDQLTIKTKAGHAYKADLVIVCTGFFANTDLLRGQVQMNGYGAIIINDYMQTSDPDIYAAGDSCVVKFNPTGEMKYIPLASSAVRQGTLAGINVFGDIRRYMGTQATTAMEIFGYTLAETGLTLKKALASGINADRVIYSDNYRPDYMPTTDLLTIYLVYDKDTRKVLGAQLFSKHEIAQSANAISICIQNENTIDDLAFVDMLFQPNYDNPFNYLNLVAQQAIAKEAKEKETKKA</sequence>
<name>A0A5P0ZNW8_9LACO</name>
<organism evidence="10 11">
    <name type="scientific">Companilactobacillus halodurans</name>
    <dbReference type="NCBI Taxonomy" id="2584183"/>
    <lineage>
        <taxon>Bacteria</taxon>
        <taxon>Bacillati</taxon>
        <taxon>Bacillota</taxon>
        <taxon>Bacilli</taxon>
        <taxon>Lactobacillales</taxon>
        <taxon>Lactobacillaceae</taxon>
        <taxon>Companilactobacillus</taxon>
    </lineage>
</organism>
<dbReference type="SUPFAM" id="SSF51905">
    <property type="entry name" value="FAD/NAD(P)-binding domain"/>
    <property type="match status" value="1"/>
</dbReference>
<dbReference type="InterPro" id="IPR023753">
    <property type="entry name" value="FAD/NAD-binding_dom"/>
</dbReference>
<dbReference type="Proteomes" id="UP000414364">
    <property type="component" value="Unassembled WGS sequence"/>
</dbReference>
<keyword evidence="5" id="KW-0560">Oxidoreductase</keyword>
<dbReference type="Gene3D" id="3.50.50.60">
    <property type="entry name" value="FAD/NAD(P)-binding domain"/>
    <property type="match status" value="2"/>
</dbReference>
<dbReference type="PRINTS" id="PR00411">
    <property type="entry name" value="PNDRDTASEI"/>
</dbReference>
<keyword evidence="4" id="KW-0274">FAD</keyword>
<comment type="cofactor">
    <cofactor evidence="1">
        <name>FAD</name>
        <dbReference type="ChEBI" id="CHEBI:57692"/>
    </cofactor>
</comment>
<proteinExistence type="inferred from homology"/>
<gene>
    <name evidence="10" type="ORF">FHL06_05985</name>
</gene>